<dbReference type="Gene3D" id="3.30.10.10">
    <property type="entry name" value="Trypsin Inhibitor V, subunit A"/>
    <property type="match status" value="1"/>
</dbReference>
<accession>A0ABV7GMH0</accession>
<dbReference type="PROSITE" id="PS51257">
    <property type="entry name" value="PROKAR_LIPOPROTEIN"/>
    <property type="match status" value="1"/>
</dbReference>
<name>A0ABV7GMH0_9RHOB</name>
<sequence length="96" mass="10427">MMRLVMICACCTAIAGCDRVFEPPAPRPPAPVEPDACGTGQYRSYIGEPASVLQDIVFVTPMRVVPYNGMVTMDHNPARINFNLDPEGRILTVTCG</sequence>
<dbReference type="RefSeq" id="WP_275632195.1">
    <property type="nucleotide sequence ID" value="NZ_JARGYD010000002.1"/>
</dbReference>
<reference evidence="2" key="1">
    <citation type="journal article" date="2019" name="Int. J. Syst. Evol. Microbiol.">
        <title>The Global Catalogue of Microorganisms (GCM) 10K type strain sequencing project: providing services to taxonomists for standard genome sequencing and annotation.</title>
        <authorList>
            <consortium name="The Broad Institute Genomics Platform"/>
            <consortium name="The Broad Institute Genome Sequencing Center for Infectious Disease"/>
            <person name="Wu L."/>
            <person name="Ma J."/>
        </authorList>
    </citation>
    <scope>NUCLEOTIDE SEQUENCE [LARGE SCALE GENOMIC DNA]</scope>
    <source>
        <strain evidence="2">KCTC 52366</strain>
    </source>
</reference>
<protein>
    <submittedName>
        <fullName evidence="1">I78 family peptidase inhibitor</fullName>
    </submittedName>
</protein>
<dbReference type="EMBL" id="JBHRTB010000010">
    <property type="protein sequence ID" value="MFC3141546.1"/>
    <property type="molecule type" value="Genomic_DNA"/>
</dbReference>
<gene>
    <name evidence="1" type="ORF">ACFOGP_02445</name>
</gene>
<organism evidence="1 2">
    <name type="scientific">Psychromarinibacter halotolerans</name>
    <dbReference type="NCBI Taxonomy" id="1775175"/>
    <lineage>
        <taxon>Bacteria</taxon>
        <taxon>Pseudomonadati</taxon>
        <taxon>Pseudomonadota</taxon>
        <taxon>Alphaproteobacteria</taxon>
        <taxon>Rhodobacterales</taxon>
        <taxon>Paracoccaceae</taxon>
        <taxon>Psychromarinibacter</taxon>
    </lineage>
</organism>
<dbReference type="Pfam" id="PF11720">
    <property type="entry name" value="Inhibitor_I78"/>
    <property type="match status" value="1"/>
</dbReference>
<proteinExistence type="predicted"/>
<comment type="caution">
    <text evidence="1">The sequence shown here is derived from an EMBL/GenBank/DDBJ whole genome shotgun (WGS) entry which is preliminary data.</text>
</comment>
<dbReference type="Proteomes" id="UP001595632">
    <property type="component" value="Unassembled WGS sequence"/>
</dbReference>
<evidence type="ECO:0000313" key="2">
    <source>
        <dbReference type="Proteomes" id="UP001595632"/>
    </source>
</evidence>
<dbReference type="InterPro" id="IPR021719">
    <property type="entry name" value="Prot_inh_I78"/>
</dbReference>
<keyword evidence="2" id="KW-1185">Reference proteome</keyword>
<evidence type="ECO:0000313" key="1">
    <source>
        <dbReference type="EMBL" id="MFC3141546.1"/>
    </source>
</evidence>